<dbReference type="GO" id="GO:1990071">
    <property type="term" value="C:TRAPPII protein complex"/>
    <property type="evidence" value="ECO:0007669"/>
    <property type="project" value="InterPro"/>
</dbReference>
<dbReference type="Pfam" id="PF12735">
    <property type="entry name" value="IgD3_Trs65"/>
    <property type="match status" value="1"/>
</dbReference>
<dbReference type="AlphaFoldDB" id="A0A8H3LSF5"/>
<reference evidence="3" key="1">
    <citation type="submission" date="2019-10" db="EMBL/GenBank/DDBJ databases">
        <title>Conservation and host-specific expression of non-tandemly repeated heterogenous ribosome RNA gene in arbuscular mycorrhizal fungi.</title>
        <authorList>
            <person name="Maeda T."/>
            <person name="Kobayashi Y."/>
            <person name="Nakagawa T."/>
            <person name="Ezawa T."/>
            <person name="Yamaguchi K."/>
            <person name="Bino T."/>
            <person name="Nishimoto Y."/>
            <person name="Shigenobu S."/>
            <person name="Kawaguchi M."/>
        </authorList>
    </citation>
    <scope>NUCLEOTIDE SEQUENCE</scope>
    <source>
        <strain evidence="3">HR1</strain>
    </source>
</reference>
<feature type="compositionally biased region" description="Polar residues" evidence="1">
    <location>
        <begin position="446"/>
        <end position="501"/>
    </location>
</feature>
<dbReference type="InterPro" id="IPR024662">
    <property type="entry name" value="Trs65"/>
</dbReference>
<proteinExistence type="predicted"/>
<protein>
    <submittedName>
        <fullName evidence="3">TRAPP trafficking subunit Trs65-domain-containing protein</fullName>
    </submittedName>
</protein>
<evidence type="ECO:0000313" key="3">
    <source>
        <dbReference type="EMBL" id="GES90479.1"/>
    </source>
</evidence>
<dbReference type="Proteomes" id="UP000615446">
    <property type="component" value="Unassembled WGS sequence"/>
</dbReference>
<dbReference type="EMBL" id="BLAL01000194">
    <property type="protein sequence ID" value="GES90479.1"/>
    <property type="molecule type" value="Genomic_DNA"/>
</dbReference>
<evidence type="ECO:0000259" key="2">
    <source>
        <dbReference type="Pfam" id="PF12735"/>
    </source>
</evidence>
<gene>
    <name evidence="3" type="ORF">RCL2_001731900</name>
</gene>
<dbReference type="GO" id="GO:0006891">
    <property type="term" value="P:intra-Golgi vesicle-mediated transport"/>
    <property type="evidence" value="ECO:0007669"/>
    <property type="project" value="InterPro"/>
</dbReference>
<feature type="compositionally biased region" description="Low complexity" evidence="1">
    <location>
        <begin position="103"/>
        <end position="114"/>
    </location>
</feature>
<organism evidence="3 4">
    <name type="scientific">Rhizophagus clarus</name>
    <dbReference type="NCBI Taxonomy" id="94130"/>
    <lineage>
        <taxon>Eukaryota</taxon>
        <taxon>Fungi</taxon>
        <taxon>Fungi incertae sedis</taxon>
        <taxon>Mucoromycota</taxon>
        <taxon>Glomeromycotina</taxon>
        <taxon>Glomeromycetes</taxon>
        <taxon>Glomerales</taxon>
        <taxon>Glomeraceae</taxon>
        <taxon>Rhizophagus</taxon>
    </lineage>
</organism>
<dbReference type="OrthoDB" id="538223at2759"/>
<dbReference type="GO" id="GO:0005802">
    <property type="term" value="C:trans-Golgi network"/>
    <property type="evidence" value="ECO:0007669"/>
    <property type="project" value="TreeGrafter"/>
</dbReference>
<sequence>MRAQETLFNELTLDIAVPNGIIHCTKEEVDSIFNTKARTIAYYDETLHFYLIIGLPADSGLSDQDAAINYFHQLDIYVEASIIDASTLSVPAPNPPAVYRLPSRASSTATSPSIPGTPLPPPMDKRIIKPSEGSVIYSYMYNSNSKDRQMVVTERNGCWNGVFPLVVPVAYVKTRAQTPALALSTVVTQKPQPKIPIDVKSPEADLYASENFGNMNLLEGLNDDPSFEDSTKSLLLPSSRLYPDNKKLNSHSNSYQSRRDFRKILSVKSALNVRMRTTSVSPLDNALMMSVELENNTDAGGSFSVEVVNVEIAYGFVTRYDWGPKDKKDKFPLTLNPVDQVTFLYNITILDDPSFPKLTPTFYPTPNPYSRSSSRRSSTASIFSVNSLYSSSTEDRQRHVSIVVKGSPVHDGMKSRSIESRWNCMLDLSNLRRREDSYPPPGVPPNANQRSSLQSRTSQITSPSARNGSLFSPPGSMTPTAKSFFSTETNGRGKRQYSSLPTIPDDHHSISNGILSSGRTPLTEKPVEVEVGDGVVVSFLVTSKVFAGKVFTIHVFVVNRSKHVRRFTVMVPNKKRPNEKAIRNLVAAPLGAKVIQNDSMVSGNGNQSNQLEPFLDESDFIKKYLETETPDADIVCLENNVRVGPLHPSTCESVALHFIAIKESLHMIELVQLVDNDTGFITNLRNVLEIHVSKSFNLNLTKDKGIGLLYFNKFHIYRTVISLRSDKKNKN</sequence>
<evidence type="ECO:0000313" key="4">
    <source>
        <dbReference type="Proteomes" id="UP000615446"/>
    </source>
</evidence>
<evidence type="ECO:0000256" key="1">
    <source>
        <dbReference type="SAM" id="MobiDB-lite"/>
    </source>
</evidence>
<dbReference type="InterPro" id="IPR055420">
    <property type="entry name" value="IgD3_Trs65"/>
</dbReference>
<feature type="domain" description="Trafficking protein particle complex II-specific subunit 65 IgD3" evidence="2">
    <location>
        <begin position="533"/>
        <end position="691"/>
    </location>
</feature>
<accession>A0A8H3LSF5</accession>
<feature type="region of interest" description="Disordered" evidence="1">
    <location>
        <begin position="103"/>
        <end position="125"/>
    </location>
</feature>
<name>A0A8H3LSF5_9GLOM</name>
<dbReference type="PANTHER" id="PTHR28159:SF1">
    <property type="entry name" value="TRAFFICKING PROTEIN PARTICLE COMPLEX II-SPECIFIC SUBUNIT 65"/>
    <property type="match status" value="1"/>
</dbReference>
<dbReference type="PANTHER" id="PTHR28159">
    <property type="entry name" value="TRAFFICKING PROTEIN PARTICLE COMPLEX II-SPECIFIC SUBUNIT 65"/>
    <property type="match status" value="1"/>
</dbReference>
<comment type="caution">
    <text evidence="3">The sequence shown here is derived from an EMBL/GenBank/DDBJ whole genome shotgun (WGS) entry which is preliminary data.</text>
</comment>
<feature type="region of interest" description="Disordered" evidence="1">
    <location>
        <begin position="433"/>
        <end position="517"/>
    </location>
</feature>